<evidence type="ECO:0000256" key="1">
    <source>
        <dbReference type="SAM" id="Phobius"/>
    </source>
</evidence>
<dbReference type="AlphaFoldDB" id="A0A4R6UF08"/>
<organism evidence="2 3">
    <name type="scientific">Aureibacillus halotolerans</name>
    <dbReference type="NCBI Taxonomy" id="1508390"/>
    <lineage>
        <taxon>Bacteria</taxon>
        <taxon>Bacillati</taxon>
        <taxon>Bacillota</taxon>
        <taxon>Bacilli</taxon>
        <taxon>Bacillales</taxon>
        <taxon>Bacillaceae</taxon>
        <taxon>Aureibacillus</taxon>
    </lineage>
</organism>
<evidence type="ECO:0000313" key="3">
    <source>
        <dbReference type="Proteomes" id="UP000295632"/>
    </source>
</evidence>
<gene>
    <name evidence="2" type="ORF">EV213_103266</name>
</gene>
<keyword evidence="1" id="KW-1133">Transmembrane helix</keyword>
<evidence type="ECO:0000313" key="2">
    <source>
        <dbReference type="EMBL" id="TDQ41684.1"/>
    </source>
</evidence>
<sequence>MGIIIIFGIVTILGIFGFIREFSRKNFVAVAFSAATVAVFGWFTVNTLISLITNGPTSY</sequence>
<dbReference type="Proteomes" id="UP000295632">
    <property type="component" value="Unassembled WGS sequence"/>
</dbReference>
<dbReference type="Pfam" id="PF10958">
    <property type="entry name" value="DUF2759"/>
    <property type="match status" value="1"/>
</dbReference>
<keyword evidence="3" id="KW-1185">Reference proteome</keyword>
<dbReference type="EMBL" id="SNYJ01000003">
    <property type="protein sequence ID" value="TDQ41684.1"/>
    <property type="molecule type" value="Genomic_DNA"/>
</dbReference>
<comment type="caution">
    <text evidence="2">The sequence shown here is derived from an EMBL/GenBank/DDBJ whole genome shotgun (WGS) entry which is preliminary data.</text>
</comment>
<feature type="transmembrane region" description="Helical" evidence="1">
    <location>
        <begin position="27"/>
        <end position="52"/>
    </location>
</feature>
<dbReference type="InterPro" id="IPR024490">
    <property type="entry name" value="DUF2759"/>
</dbReference>
<protein>
    <submittedName>
        <fullName evidence="2">Uncharacterized protein DUF2759</fullName>
    </submittedName>
</protein>
<name>A0A4R6UF08_9BACI</name>
<accession>A0A4R6UF08</accession>
<dbReference type="RefSeq" id="WP_133579539.1">
    <property type="nucleotide sequence ID" value="NZ_SNYJ01000003.1"/>
</dbReference>
<keyword evidence="1" id="KW-0472">Membrane</keyword>
<keyword evidence="1" id="KW-0812">Transmembrane</keyword>
<proteinExistence type="predicted"/>
<reference evidence="2 3" key="1">
    <citation type="submission" date="2019-03" db="EMBL/GenBank/DDBJ databases">
        <title>Genomic Encyclopedia of Type Strains, Phase IV (KMG-IV): sequencing the most valuable type-strain genomes for metagenomic binning, comparative biology and taxonomic classification.</title>
        <authorList>
            <person name="Goeker M."/>
        </authorList>
    </citation>
    <scope>NUCLEOTIDE SEQUENCE [LARGE SCALE GENOMIC DNA]</scope>
    <source>
        <strain evidence="2 3">DSM 28697</strain>
    </source>
</reference>